<proteinExistence type="predicted"/>
<protein>
    <submittedName>
        <fullName evidence="2">Uncharacterized protein</fullName>
    </submittedName>
</protein>
<feature type="region of interest" description="Disordered" evidence="1">
    <location>
        <begin position="276"/>
        <end position="313"/>
    </location>
</feature>
<feature type="compositionally biased region" description="Basic and acidic residues" evidence="1">
    <location>
        <begin position="276"/>
        <end position="286"/>
    </location>
</feature>
<reference evidence="2 3" key="2">
    <citation type="submission" date="2019-04" db="EMBL/GenBank/DDBJ databases">
        <authorList>
            <person name="Yang S."/>
            <person name="Wei W."/>
        </authorList>
    </citation>
    <scope>NUCLEOTIDE SEQUENCE [LARGE SCALE GENOMIC DNA]</scope>
    <source>
        <strain evidence="3">ZP60</strain>
    </source>
</reference>
<gene>
    <name evidence="2" type="ORF">E5139_11865</name>
</gene>
<sequence length="404" mass="43875">MDRELDEGGETDTGGGRFPSGTDTASLPDGQHEWNEYLVHGAHGNTSLPQHQVILGLSYVGSVPPTTAERERVEEALSTLEAAVRWGTGGDPSAAINDGLLTMLGYTSRYFDRLGSSVEQLTSPESLLESIGEDTEHADEFDAVLFLTSDLGSLTIGAEEALWGEIDELNGVAFDATLSGIFERTTRRTGVVGQGLVADEVEQDDVPDDAPLSMGFRSGFKDSQPSEAAVTIDSGPFAGGTTAAVGRLHIDLDRWYDSGDLEDRTEKMFCPAHDPEEIGETADKLGSESSITETDVDRMTEDADRHARVGHSQKLASIRDDSFDPLILRRSEGVATDAPEPVDFNFTSIQQDIEDFVTTRRAMEPEEYDFDVDDDEHGIVDYLETKGRTALVVPAREDRALPTP</sequence>
<dbReference type="InterPro" id="IPR055828">
    <property type="entry name" value="DUF7405"/>
</dbReference>
<dbReference type="Proteomes" id="UP000297053">
    <property type="component" value="Chromosome"/>
</dbReference>
<dbReference type="KEGG" id="halz:E5139_11865"/>
<feature type="region of interest" description="Disordered" evidence="1">
    <location>
        <begin position="1"/>
        <end position="30"/>
    </location>
</feature>
<dbReference type="AlphaFoldDB" id="A0A4D6KIA0"/>
<feature type="compositionally biased region" description="Acidic residues" evidence="1">
    <location>
        <begin position="1"/>
        <end position="10"/>
    </location>
</feature>
<reference evidence="2 3" key="1">
    <citation type="submission" date="2019-04" db="EMBL/GenBank/DDBJ databases">
        <title>Complete genome sequence of Arthrobacter sp. ZXY-2 associated with effective atrazine degradation and salt adaptation.</title>
        <authorList>
            <person name="Zhao X."/>
        </authorList>
    </citation>
    <scope>NUCLEOTIDE SEQUENCE [LARGE SCALE GENOMIC DNA]</scope>
    <source>
        <strain evidence="3">ZP60</strain>
    </source>
</reference>
<evidence type="ECO:0000256" key="1">
    <source>
        <dbReference type="SAM" id="MobiDB-lite"/>
    </source>
</evidence>
<evidence type="ECO:0000313" key="3">
    <source>
        <dbReference type="Proteomes" id="UP000297053"/>
    </source>
</evidence>
<dbReference type="EMBL" id="CP039375">
    <property type="protein sequence ID" value="QCD67122.1"/>
    <property type="molecule type" value="Genomic_DNA"/>
</dbReference>
<organism evidence="2 3">
    <name type="scientific">Halomicrobium mukohataei</name>
    <dbReference type="NCBI Taxonomy" id="57705"/>
    <lineage>
        <taxon>Archaea</taxon>
        <taxon>Methanobacteriati</taxon>
        <taxon>Methanobacteriota</taxon>
        <taxon>Stenosarchaea group</taxon>
        <taxon>Halobacteria</taxon>
        <taxon>Halobacteriales</taxon>
        <taxon>Haloarculaceae</taxon>
        <taxon>Halomicrobium</taxon>
    </lineage>
</organism>
<evidence type="ECO:0000313" key="2">
    <source>
        <dbReference type="EMBL" id="QCD67122.1"/>
    </source>
</evidence>
<feature type="compositionally biased region" description="Basic and acidic residues" evidence="1">
    <location>
        <begin position="295"/>
        <end position="307"/>
    </location>
</feature>
<name>A0A4D6KIA0_9EURY</name>
<dbReference type="Pfam" id="PF24152">
    <property type="entry name" value="DUF7405"/>
    <property type="match status" value="1"/>
</dbReference>
<accession>A0A4D6KIA0</accession>